<organism evidence="3 4">
    <name type="scientific">Adineta steineri</name>
    <dbReference type="NCBI Taxonomy" id="433720"/>
    <lineage>
        <taxon>Eukaryota</taxon>
        <taxon>Metazoa</taxon>
        <taxon>Spiralia</taxon>
        <taxon>Gnathifera</taxon>
        <taxon>Rotifera</taxon>
        <taxon>Eurotatoria</taxon>
        <taxon>Bdelloidea</taxon>
        <taxon>Adinetida</taxon>
        <taxon>Adinetidae</taxon>
        <taxon>Adineta</taxon>
    </lineage>
</organism>
<dbReference type="Proteomes" id="UP000663844">
    <property type="component" value="Unassembled WGS sequence"/>
</dbReference>
<name>A0A818Z7F3_9BILA</name>
<protein>
    <recommendedName>
        <fullName evidence="1">N-acetyltransferase domain-containing protein</fullName>
    </recommendedName>
</protein>
<dbReference type="Gene3D" id="3.40.630.30">
    <property type="match status" value="1"/>
</dbReference>
<dbReference type="GO" id="GO:0016747">
    <property type="term" value="F:acyltransferase activity, transferring groups other than amino-acyl groups"/>
    <property type="evidence" value="ECO:0007669"/>
    <property type="project" value="InterPro"/>
</dbReference>
<dbReference type="AlphaFoldDB" id="A0A818Z7F3"/>
<dbReference type="CDD" id="cd04301">
    <property type="entry name" value="NAT_SF"/>
    <property type="match status" value="1"/>
</dbReference>
<gene>
    <name evidence="2" type="ORF">JYZ213_LOCUS11447</name>
    <name evidence="3" type="ORF">OXD698_LOCUS16216</name>
</gene>
<evidence type="ECO:0000259" key="1">
    <source>
        <dbReference type="PROSITE" id="PS51186"/>
    </source>
</evidence>
<dbReference type="EMBL" id="CAJNOG010000086">
    <property type="protein sequence ID" value="CAF0917930.1"/>
    <property type="molecule type" value="Genomic_DNA"/>
</dbReference>
<reference evidence="3" key="1">
    <citation type="submission" date="2021-02" db="EMBL/GenBank/DDBJ databases">
        <authorList>
            <person name="Nowell W R."/>
        </authorList>
    </citation>
    <scope>NUCLEOTIDE SEQUENCE</scope>
</reference>
<evidence type="ECO:0000313" key="3">
    <source>
        <dbReference type="EMBL" id="CAF3764456.1"/>
    </source>
</evidence>
<dbReference type="SUPFAM" id="SSF55729">
    <property type="entry name" value="Acyl-CoA N-acyltransferases (Nat)"/>
    <property type="match status" value="1"/>
</dbReference>
<proteinExistence type="predicted"/>
<dbReference type="InterPro" id="IPR016181">
    <property type="entry name" value="Acyl_CoA_acyltransferase"/>
</dbReference>
<accession>A0A818Z7F3</accession>
<evidence type="ECO:0000313" key="4">
    <source>
        <dbReference type="Proteomes" id="UP000663844"/>
    </source>
</evidence>
<dbReference type="Pfam" id="PF00583">
    <property type="entry name" value="Acetyltransf_1"/>
    <property type="match status" value="1"/>
</dbReference>
<comment type="caution">
    <text evidence="3">The sequence shown here is derived from an EMBL/GenBank/DDBJ whole genome shotgun (WGS) entry which is preliminary data.</text>
</comment>
<feature type="domain" description="N-acetyltransferase" evidence="1">
    <location>
        <begin position="1"/>
        <end position="105"/>
    </location>
</feature>
<dbReference type="InterPro" id="IPR000182">
    <property type="entry name" value="GNAT_dom"/>
</dbReference>
<dbReference type="EMBL" id="CAJOAZ010001101">
    <property type="protein sequence ID" value="CAF3764456.1"/>
    <property type="molecule type" value="Genomic_DNA"/>
</dbReference>
<sequence length="112" mass="13184">MEEPTAYTIATQFNLFPAYSSNPNDFEIKRVYVRRDYEGKQIGRQLISEIITWFKPVDPRPGRILLEVYYKNTNAIHSYEKYGFKQVDDHSSNLGETTFKIFSFDFVNRVGN</sequence>
<dbReference type="Proteomes" id="UP000663845">
    <property type="component" value="Unassembled WGS sequence"/>
</dbReference>
<evidence type="ECO:0000313" key="2">
    <source>
        <dbReference type="EMBL" id="CAF0917930.1"/>
    </source>
</evidence>
<dbReference type="PROSITE" id="PS51186">
    <property type="entry name" value="GNAT"/>
    <property type="match status" value="1"/>
</dbReference>